<dbReference type="Proteomes" id="UP000036932">
    <property type="component" value="Unassembled WGS sequence"/>
</dbReference>
<reference evidence="2" key="1">
    <citation type="submission" date="2015-08" db="EMBL/GenBank/DDBJ databases">
        <title>Genome sequencing project for genomic taxonomy and phylogenomics of Bacillus-like bacteria.</title>
        <authorList>
            <person name="Liu B."/>
            <person name="Wang J."/>
            <person name="Zhu Y."/>
            <person name="Liu G."/>
            <person name="Chen Q."/>
            <person name="Chen Z."/>
            <person name="Lan J."/>
            <person name="Che J."/>
            <person name="Ge C."/>
            <person name="Shi H."/>
            <person name="Pan Z."/>
            <person name="Liu X."/>
        </authorList>
    </citation>
    <scope>NUCLEOTIDE SEQUENCE [LARGE SCALE GENOMIC DNA]</scope>
    <source>
        <strain evidence="2">FJAT-22460</strain>
    </source>
</reference>
<protein>
    <submittedName>
        <fullName evidence="1">Sporulation protein YqfC</fullName>
    </submittedName>
</protein>
<dbReference type="RefSeq" id="WP_053489145.1">
    <property type="nucleotide sequence ID" value="NZ_JBCMXJ010000016.1"/>
</dbReference>
<dbReference type="Pfam" id="PF07873">
    <property type="entry name" value="YabP"/>
    <property type="match status" value="1"/>
</dbReference>
<accession>A0A0M1P2W1</accession>
<dbReference type="Gene3D" id="2.60.40.2000">
    <property type="match status" value="1"/>
</dbReference>
<dbReference type="InterPro" id="IPR022476">
    <property type="entry name" value="Spore_YabP/YqfC"/>
</dbReference>
<name>A0A0M1P2W1_9BACL</name>
<evidence type="ECO:0000313" key="1">
    <source>
        <dbReference type="EMBL" id="KOR88379.1"/>
    </source>
</evidence>
<keyword evidence="2" id="KW-1185">Reference proteome</keyword>
<sequence length="97" mass="10933">MSRISRKLQKWTQEVLDLPQDLLFDLPRLTLVGNKELHIENHRGVRHFSGERLVLSLSEGSLEISGTGLAIQAIQSHEVTIIGTIHHIQYIGMGEKP</sequence>
<gene>
    <name evidence="1" type="ORF">AM231_03920</name>
</gene>
<dbReference type="NCBIfam" id="TIGR02856">
    <property type="entry name" value="spore_yqfC"/>
    <property type="match status" value="1"/>
</dbReference>
<proteinExistence type="predicted"/>
<comment type="caution">
    <text evidence="1">The sequence shown here is derived from an EMBL/GenBank/DDBJ whole genome shotgun (WGS) entry which is preliminary data.</text>
</comment>
<dbReference type="EMBL" id="LIUT01000001">
    <property type="protein sequence ID" value="KOR88379.1"/>
    <property type="molecule type" value="Genomic_DNA"/>
</dbReference>
<organism evidence="1 2">
    <name type="scientific">Paenibacillus solani</name>
    <dbReference type="NCBI Taxonomy" id="1705565"/>
    <lineage>
        <taxon>Bacteria</taxon>
        <taxon>Bacillati</taxon>
        <taxon>Bacillota</taxon>
        <taxon>Bacilli</taxon>
        <taxon>Bacillales</taxon>
        <taxon>Paenibacillaceae</taxon>
        <taxon>Paenibacillus</taxon>
    </lineage>
</organism>
<dbReference type="InterPro" id="IPR038705">
    <property type="entry name" value="YabP_sf"/>
</dbReference>
<dbReference type="AlphaFoldDB" id="A0A0M1P2W1"/>
<dbReference type="PATRIC" id="fig|1705565.3.peg.2662"/>
<dbReference type="InterPro" id="IPR022477">
    <property type="entry name" value="Spore_YqfC"/>
</dbReference>
<evidence type="ECO:0000313" key="2">
    <source>
        <dbReference type="Proteomes" id="UP000036932"/>
    </source>
</evidence>